<gene>
    <name evidence="1" type="ORF">ACFFHW_11940</name>
</gene>
<dbReference type="SUPFAM" id="SSF56529">
    <property type="entry name" value="FAH"/>
    <property type="match status" value="1"/>
</dbReference>
<dbReference type="Gene3D" id="3.90.850.10">
    <property type="entry name" value="Fumarylacetoacetase-like, C-terminal domain"/>
    <property type="match status" value="1"/>
</dbReference>
<proteinExistence type="predicted"/>
<dbReference type="EMBL" id="JBHLVX010000049">
    <property type="protein sequence ID" value="MFC0268681.1"/>
    <property type="molecule type" value="Genomic_DNA"/>
</dbReference>
<accession>A0ABV6G4X9</accession>
<evidence type="ECO:0000313" key="1">
    <source>
        <dbReference type="EMBL" id="MFC0268681.1"/>
    </source>
</evidence>
<evidence type="ECO:0000313" key="2">
    <source>
        <dbReference type="Proteomes" id="UP001589814"/>
    </source>
</evidence>
<dbReference type="Proteomes" id="UP001589814">
    <property type="component" value="Unassembled WGS sequence"/>
</dbReference>
<dbReference type="RefSeq" id="WP_019952614.1">
    <property type="nucleotide sequence ID" value="NZ_JBHLVX010000049.1"/>
</dbReference>
<keyword evidence="2" id="KW-1185">Reference proteome</keyword>
<protein>
    <submittedName>
        <fullName evidence="1">DUF2848 family protein</fullName>
    </submittedName>
</protein>
<dbReference type="Pfam" id="PF11010">
    <property type="entry name" value="DUF2848"/>
    <property type="match status" value="1"/>
</dbReference>
<organism evidence="1 2">
    <name type="scientific">Kushneria aurantia</name>
    <dbReference type="NCBI Taxonomy" id="504092"/>
    <lineage>
        <taxon>Bacteria</taxon>
        <taxon>Pseudomonadati</taxon>
        <taxon>Pseudomonadota</taxon>
        <taxon>Gammaproteobacteria</taxon>
        <taxon>Oceanospirillales</taxon>
        <taxon>Halomonadaceae</taxon>
        <taxon>Kushneria</taxon>
    </lineage>
</organism>
<dbReference type="InterPro" id="IPR021269">
    <property type="entry name" value="DUF2848"/>
</dbReference>
<reference evidence="1 2" key="1">
    <citation type="submission" date="2024-09" db="EMBL/GenBank/DDBJ databases">
        <authorList>
            <person name="Sun Q."/>
            <person name="Mori K."/>
        </authorList>
    </citation>
    <scope>NUCLEOTIDE SEQUENCE [LARGE SCALE GENOMIC DNA]</scope>
    <source>
        <strain evidence="1 2">CCM 7415</strain>
    </source>
</reference>
<dbReference type="InterPro" id="IPR036663">
    <property type="entry name" value="Fumarylacetoacetase_C_sf"/>
</dbReference>
<name>A0ABV6G4X9_9GAMM</name>
<sequence length="225" mass="25073">MNFTHCDQEVAIDIARLAIAGWAGRDSEAVQHHIEELAAIGVAPPSQTPLFYRCSVGLLTQDEHTQVFGRQGSGEIEICLISDETSRLWLTVASDYTDRELEAWSVAHSKQLCVKPLGREIWALDEVIEHWDSLILESRIDDGVVYQHGQLSALLDVDTLISKLPGELVDESGQHLRPGTALFCGTLPVSGAIRFSERFDMTLTDPIRQRHLTHGYRLHILPVVS</sequence>
<comment type="caution">
    <text evidence="1">The sequence shown here is derived from an EMBL/GenBank/DDBJ whole genome shotgun (WGS) entry which is preliminary data.</text>
</comment>